<dbReference type="RefSeq" id="WP_090874598.1">
    <property type="nucleotide sequence ID" value="NZ_FMXQ01000001.1"/>
</dbReference>
<feature type="transmembrane region" description="Helical" evidence="6">
    <location>
        <begin position="192"/>
        <end position="210"/>
    </location>
</feature>
<evidence type="ECO:0000256" key="6">
    <source>
        <dbReference type="RuleBase" id="RU004379"/>
    </source>
</evidence>
<comment type="subcellular location">
    <subcellularLocation>
        <location evidence="1">Membrane</location>
        <topology evidence="1">Multi-pass membrane protein</topology>
    </subcellularLocation>
</comment>
<evidence type="ECO:0000313" key="8">
    <source>
        <dbReference type="Proteomes" id="UP000199071"/>
    </source>
</evidence>
<dbReference type="PANTHER" id="PTHR23291:SF50">
    <property type="entry name" value="PROTEIN LIFEGUARD 4"/>
    <property type="match status" value="1"/>
</dbReference>
<dbReference type="STRING" id="665467.SAMN02982931_00486"/>
<evidence type="ECO:0000256" key="4">
    <source>
        <dbReference type="ARBA" id="ARBA00022989"/>
    </source>
</evidence>
<evidence type="ECO:0000256" key="1">
    <source>
        <dbReference type="ARBA" id="ARBA00004141"/>
    </source>
</evidence>
<feature type="transmembrane region" description="Helical" evidence="6">
    <location>
        <begin position="138"/>
        <end position="157"/>
    </location>
</feature>
<keyword evidence="5 6" id="KW-0472">Membrane</keyword>
<keyword evidence="3 6" id="KW-0812">Transmembrane</keyword>
<comment type="similarity">
    <text evidence="2 6">Belongs to the BI1 family.</text>
</comment>
<evidence type="ECO:0000313" key="7">
    <source>
        <dbReference type="EMBL" id="SDB06522.1"/>
    </source>
</evidence>
<accession>A0A1G6ADS7</accession>
<feature type="transmembrane region" description="Helical" evidence="6">
    <location>
        <begin position="239"/>
        <end position="255"/>
    </location>
</feature>
<dbReference type="GO" id="GO:0005886">
    <property type="term" value="C:plasma membrane"/>
    <property type="evidence" value="ECO:0007669"/>
    <property type="project" value="TreeGrafter"/>
</dbReference>
<proteinExistence type="inferred from homology"/>
<dbReference type="AlphaFoldDB" id="A0A1G6ADS7"/>
<feature type="transmembrane region" description="Helical" evidence="6">
    <location>
        <begin position="77"/>
        <end position="101"/>
    </location>
</feature>
<dbReference type="EMBL" id="FMXQ01000001">
    <property type="protein sequence ID" value="SDB06522.1"/>
    <property type="molecule type" value="Genomic_DNA"/>
</dbReference>
<organism evidence="7 8">
    <name type="scientific">Bauldia litoralis</name>
    <dbReference type="NCBI Taxonomy" id="665467"/>
    <lineage>
        <taxon>Bacteria</taxon>
        <taxon>Pseudomonadati</taxon>
        <taxon>Pseudomonadota</taxon>
        <taxon>Alphaproteobacteria</taxon>
        <taxon>Hyphomicrobiales</taxon>
        <taxon>Kaistiaceae</taxon>
        <taxon>Bauldia</taxon>
    </lineage>
</organism>
<protein>
    <recommendedName>
        <fullName evidence="9">Modulator of FtsH protease</fullName>
    </recommendedName>
</protein>
<evidence type="ECO:0000256" key="5">
    <source>
        <dbReference type="ARBA" id="ARBA00023136"/>
    </source>
</evidence>
<reference evidence="7 8" key="1">
    <citation type="submission" date="2016-10" db="EMBL/GenBank/DDBJ databases">
        <authorList>
            <person name="de Groot N.N."/>
        </authorList>
    </citation>
    <scope>NUCLEOTIDE SEQUENCE [LARGE SCALE GENOMIC DNA]</scope>
    <source>
        <strain evidence="7 8">ATCC 35022</strain>
    </source>
</reference>
<name>A0A1G6ADS7_9HYPH</name>
<dbReference type="OrthoDB" id="9793828at2"/>
<dbReference type="CDD" id="cd10432">
    <property type="entry name" value="BI-1-like_bacterial"/>
    <property type="match status" value="1"/>
</dbReference>
<feature type="transmembrane region" description="Helical" evidence="6">
    <location>
        <begin position="169"/>
        <end position="186"/>
    </location>
</feature>
<keyword evidence="8" id="KW-1185">Reference proteome</keyword>
<dbReference type="Proteomes" id="UP000199071">
    <property type="component" value="Unassembled WGS sequence"/>
</dbReference>
<dbReference type="InterPro" id="IPR006214">
    <property type="entry name" value="Bax_inhibitor_1-related"/>
</dbReference>
<dbReference type="PANTHER" id="PTHR23291">
    <property type="entry name" value="BAX INHIBITOR-RELATED"/>
    <property type="match status" value="1"/>
</dbReference>
<keyword evidence="4 6" id="KW-1133">Transmembrane helix</keyword>
<feature type="transmembrane region" description="Helical" evidence="6">
    <location>
        <begin position="113"/>
        <end position="132"/>
    </location>
</feature>
<dbReference type="Pfam" id="PF01027">
    <property type="entry name" value="Bax1-I"/>
    <property type="match status" value="1"/>
</dbReference>
<evidence type="ECO:0000256" key="3">
    <source>
        <dbReference type="ARBA" id="ARBA00022692"/>
    </source>
</evidence>
<gene>
    <name evidence="7" type="ORF">SAMN02982931_00486</name>
</gene>
<sequence>MANYDNGSARYGTTTVDRTAAGIDEGLRAHMLRVYNYMVMGLALTGVFALGTFSLAVTNTPTAYQVGQGMYLTSLGTAIFTSPLQWVIMLAPLGLVFFLSFRIQKMSVAAAQMTFWVFAALLGISLSSIFVVYTATSITQVFFIAAGTFGAMSLWGYTTKRDLTGMGSFLMMGLIGLIIAMVVNIFLQSSALGFAVSAIGVLIFVGLTAYDTQKIKEMYYVNDDGTVAGRKAIMGALRLYLDFINIFLFMLQLFGNRN</sequence>
<evidence type="ECO:0008006" key="9">
    <source>
        <dbReference type="Google" id="ProtNLM"/>
    </source>
</evidence>
<feature type="transmembrane region" description="Helical" evidence="6">
    <location>
        <begin position="34"/>
        <end position="57"/>
    </location>
</feature>
<evidence type="ECO:0000256" key="2">
    <source>
        <dbReference type="ARBA" id="ARBA00010350"/>
    </source>
</evidence>